<sequence length="623" mass="65190">MRSSFAPLRIVLISALPFGFVSLACSSDGSAVPQTIPVPAPPADPGFTDSAPVPAVPAYVDRYKSNVAANATEDTNATLGLLANFDALWMRGATWDGGHPTETGRATLEANIHYVVNATQGRTSNQADDAYFDDRRNQSYSIIDGLGPLASRYYSGAGATTTITAIPADATTVRYDDLGTGAGDAASALGKVVGLVNLLRGNYSSTTPTKNYFLYPRPFRQSADVVVVPTLVPAESSTPATDSGFTSGHTNAAYLAAFAMAYAIPERFQELLTRASELGHHRIVAGMHSPLDVIGGRMAATAIAASVLADSDNAAAKRAAYEQVHAYFEEGQPATSLYEQAHAGPPSMDRFASERDNRAAYRERMTYGFAPPNAAAMTPSVPSVPKAAEVLLETRFPYLDAEQRRVVLRTTALESGLPVLDDPEGWGRLDVVAAADGYGQFAGNVVVTMDSSRGGFHAVDRWNHDISGPGKLTKRGTGTLILTGQNGYAGGTQLEGGTLEGDSNTAFGAGAVYVGGGTLIDHAPGTLTMAGDYTQLAAGTLTVDLGTGGAGRVAVLGRATFVGGTLHVRFRSEYKPAVGDTLEVLSCSRCAGKFDTIAVDGFAVTPQYSEGGVKLHIERAPSQ</sequence>
<dbReference type="Pfam" id="PF12951">
    <property type="entry name" value="PATR"/>
    <property type="match status" value="1"/>
</dbReference>
<proteinExistence type="predicted"/>
<keyword evidence="1 2" id="KW-0732">Signal</keyword>
<organism evidence="4 5">
    <name type="scientific">Pendulispora brunnea</name>
    <dbReference type="NCBI Taxonomy" id="2905690"/>
    <lineage>
        <taxon>Bacteria</taxon>
        <taxon>Pseudomonadati</taxon>
        <taxon>Myxococcota</taxon>
        <taxon>Myxococcia</taxon>
        <taxon>Myxococcales</taxon>
        <taxon>Sorangiineae</taxon>
        <taxon>Pendulisporaceae</taxon>
        <taxon>Pendulispora</taxon>
    </lineage>
</organism>
<keyword evidence="5" id="KW-1185">Reference proteome</keyword>
<dbReference type="RefSeq" id="WP_394844729.1">
    <property type="nucleotide sequence ID" value="NZ_CP089982.1"/>
</dbReference>
<evidence type="ECO:0000259" key="3">
    <source>
        <dbReference type="SMART" id="SM00014"/>
    </source>
</evidence>
<evidence type="ECO:0000256" key="1">
    <source>
        <dbReference type="ARBA" id="ARBA00022729"/>
    </source>
</evidence>
<feature type="signal peptide" evidence="2">
    <location>
        <begin position="1"/>
        <end position="26"/>
    </location>
</feature>
<reference evidence="4 5" key="1">
    <citation type="submission" date="2021-12" db="EMBL/GenBank/DDBJ databases">
        <title>Discovery of the Pendulisporaceae a myxobacterial family with distinct sporulation behavior and unique specialized metabolism.</title>
        <authorList>
            <person name="Garcia R."/>
            <person name="Popoff A."/>
            <person name="Bader C.D."/>
            <person name="Loehr J."/>
            <person name="Walesch S."/>
            <person name="Walt C."/>
            <person name="Boldt J."/>
            <person name="Bunk B."/>
            <person name="Haeckl F.J.F.P.J."/>
            <person name="Gunesch A.P."/>
            <person name="Birkelbach J."/>
            <person name="Nuebel U."/>
            <person name="Pietschmann T."/>
            <person name="Bach T."/>
            <person name="Mueller R."/>
        </authorList>
    </citation>
    <scope>NUCLEOTIDE SEQUENCE [LARGE SCALE GENOMIC DNA]</scope>
    <source>
        <strain evidence="4 5">MSr12523</strain>
    </source>
</reference>
<dbReference type="InterPro" id="IPR036938">
    <property type="entry name" value="PAP2/HPO_sf"/>
</dbReference>
<evidence type="ECO:0000313" key="4">
    <source>
        <dbReference type="EMBL" id="WXA94127.1"/>
    </source>
</evidence>
<dbReference type="EMBL" id="CP089982">
    <property type="protein sequence ID" value="WXA94127.1"/>
    <property type="molecule type" value="Genomic_DNA"/>
</dbReference>
<dbReference type="InterPro" id="IPR013425">
    <property type="entry name" value="Autotrns_rpt"/>
</dbReference>
<dbReference type="SUPFAM" id="SSF48317">
    <property type="entry name" value="Acid phosphatase/Vanadium-dependent haloperoxidase"/>
    <property type="match status" value="1"/>
</dbReference>
<feature type="domain" description="Phosphatidic acid phosphatase type 2/haloperoxidase" evidence="3">
    <location>
        <begin position="193"/>
        <end position="308"/>
    </location>
</feature>
<feature type="chain" id="PRO_5046803003" evidence="2">
    <location>
        <begin position="27"/>
        <end position="623"/>
    </location>
</feature>
<protein>
    <submittedName>
        <fullName evidence="4">Phosphatase PAP2 family protein</fullName>
    </submittedName>
</protein>
<dbReference type="InterPro" id="IPR000326">
    <property type="entry name" value="PAP2/HPO"/>
</dbReference>
<dbReference type="NCBIfam" id="TIGR02601">
    <property type="entry name" value="autotrns_rpt"/>
    <property type="match status" value="1"/>
</dbReference>
<dbReference type="Proteomes" id="UP001379533">
    <property type="component" value="Chromosome"/>
</dbReference>
<dbReference type="SMART" id="SM00014">
    <property type="entry name" value="acidPPc"/>
    <property type="match status" value="1"/>
</dbReference>
<evidence type="ECO:0000256" key="2">
    <source>
        <dbReference type="SAM" id="SignalP"/>
    </source>
</evidence>
<dbReference type="PROSITE" id="PS51257">
    <property type="entry name" value="PROKAR_LIPOPROTEIN"/>
    <property type="match status" value="1"/>
</dbReference>
<gene>
    <name evidence="4" type="ORF">LZC95_47750</name>
</gene>
<dbReference type="Gene3D" id="1.20.144.10">
    <property type="entry name" value="Phosphatidic acid phosphatase type 2/haloperoxidase"/>
    <property type="match status" value="1"/>
</dbReference>
<accession>A0ABZ2K607</accession>
<name>A0ABZ2K607_9BACT</name>
<dbReference type="Pfam" id="PF01569">
    <property type="entry name" value="PAP2"/>
    <property type="match status" value="1"/>
</dbReference>
<evidence type="ECO:0000313" key="5">
    <source>
        <dbReference type="Proteomes" id="UP001379533"/>
    </source>
</evidence>